<organism evidence="4 5">
    <name type="scientific">Hathewaya histolytica</name>
    <name type="common">Clostridium histolyticum</name>
    <dbReference type="NCBI Taxonomy" id="1498"/>
    <lineage>
        <taxon>Bacteria</taxon>
        <taxon>Bacillati</taxon>
        <taxon>Bacillota</taxon>
        <taxon>Clostridia</taxon>
        <taxon>Eubacteriales</taxon>
        <taxon>Clostridiaceae</taxon>
        <taxon>Hathewaya</taxon>
    </lineage>
</organism>
<evidence type="ECO:0000256" key="1">
    <source>
        <dbReference type="ARBA" id="ARBA00022801"/>
    </source>
</evidence>
<dbReference type="Pfam" id="PF01966">
    <property type="entry name" value="HD"/>
    <property type="match status" value="1"/>
</dbReference>
<proteinExistence type="predicted"/>
<dbReference type="Gene3D" id="2.40.50.140">
    <property type="entry name" value="Nucleic acid-binding proteins"/>
    <property type="match status" value="1"/>
</dbReference>
<dbReference type="InterPro" id="IPR050798">
    <property type="entry name" value="YhaM_exoribonuc/phosphodiest"/>
</dbReference>
<evidence type="ECO:0000259" key="2">
    <source>
        <dbReference type="Pfam" id="PF01336"/>
    </source>
</evidence>
<dbReference type="InterPro" id="IPR012340">
    <property type="entry name" value="NA-bd_OB-fold"/>
</dbReference>
<gene>
    <name evidence="4" type="primary">yhaM</name>
    <name evidence="4" type="ORF">NCTC503_02717</name>
</gene>
<dbReference type="Proteomes" id="UP000308489">
    <property type="component" value="Chromosome 1"/>
</dbReference>
<dbReference type="OrthoDB" id="9778453at2"/>
<feature type="domain" description="OB" evidence="2">
    <location>
        <begin position="31"/>
        <end position="92"/>
    </location>
</feature>
<dbReference type="EC" id="3.1.-.-" evidence="4"/>
<evidence type="ECO:0000259" key="3">
    <source>
        <dbReference type="Pfam" id="PF01966"/>
    </source>
</evidence>
<dbReference type="CDD" id="cd04492">
    <property type="entry name" value="YhaM_OBF_like"/>
    <property type="match status" value="1"/>
</dbReference>
<dbReference type="Gene3D" id="1.10.3210.10">
    <property type="entry name" value="Hypothetical protein af1432"/>
    <property type="match status" value="1"/>
</dbReference>
<dbReference type="GO" id="GO:0003676">
    <property type="term" value="F:nucleic acid binding"/>
    <property type="evidence" value="ECO:0007669"/>
    <property type="project" value="InterPro"/>
</dbReference>
<dbReference type="InterPro" id="IPR003607">
    <property type="entry name" value="HD/PDEase_dom"/>
</dbReference>
<protein>
    <submittedName>
        <fullName evidence="4">HD domain-containing protein</fullName>
        <ecNumber evidence="4">3.1.-.-</ecNumber>
    </submittedName>
</protein>
<dbReference type="AlphaFoldDB" id="A0A4U9RX17"/>
<accession>A0A4U9RX17</accession>
<keyword evidence="5" id="KW-1185">Reference proteome</keyword>
<dbReference type="SUPFAM" id="SSF109604">
    <property type="entry name" value="HD-domain/PDEase-like"/>
    <property type="match status" value="1"/>
</dbReference>
<name>A0A4U9RX17_HATHI</name>
<dbReference type="KEGG" id="hhw:NCTC503_02717"/>
<dbReference type="GO" id="GO:0016787">
    <property type="term" value="F:hydrolase activity"/>
    <property type="evidence" value="ECO:0007669"/>
    <property type="project" value="UniProtKB-KW"/>
</dbReference>
<dbReference type="InterPro" id="IPR004365">
    <property type="entry name" value="NA-bd_OB_tRNA"/>
</dbReference>
<sequence>MNSKTIGQFQRGDKIQGIFLVKDITCRLTNGTNNKFLDIELMDRTGEINAKLWECRDGKEDTIKANMLVKVTGNVVDWRGKLQFKVDTITPVNEKDTFNAEDFVPVAPNDPKDMFDELLGYKERIKNKDVKKILEYILDEAGDAIMYYPAAKSNHHSIRSGLLYHITTMLKVGEKLCEIYDFINKDLLYAGIIIHDIAKIEEMESNTLGIVDKYSVEGQLLGHIVIGVRKIEVAAEKVGADKEVAMLLQHMVLSHHYEAEYGSPKKPMIPEAELLHHIDVMDARMYDMRKAVSETEEGSFSDRIWSLDNLSVYRSNLKREE</sequence>
<dbReference type="InterPro" id="IPR006674">
    <property type="entry name" value="HD_domain"/>
</dbReference>
<dbReference type="GO" id="GO:0031125">
    <property type="term" value="P:rRNA 3'-end processing"/>
    <property type="evidence" value="ECO:0007669"/>
    <property type="project" value="TreeGrafter"/>
</dbReference>
<dbReference type="EMBL" id="LR590481">
    <property type="protein sequence ID" value="VTQ96418.1"/>
    <property type="molecule type" value="Genomic_DNA"/>
</dbReference>
<evidence type="ECO:0000313" key="5">
    <source>
        <dbReference type="Proteomes" id="UP000308489"/>
    </source>
</evidence>
<dbReference type="SUPFAM" id="SSF50249">
    <property type="entry name" value="Nucleic acid-binding proteins"/>
    <property type="match status" value="1"/>
</dbReference>
<feature type="domain" description="HD" evidence="3">
    <location>
        <begin position="163"/>
        <end position="283"/>
    </location>
</feature>
<dbReference type="PANTHER" id="PTHR37294:SF1">
    <property type="entry name" value="3'-5' EXORIBONUCLEASE YHAM"/>
    <property type="match status" value="1"/>
</dbReference>
<dbReference type="CDD" id="cd00077">
    <property type="entry name" value="HDc"/>
    <property type="match status" value="1"/>
</dbReference>
<reference evidence="4 5" key="1">
    <citation type="submission" date="2019-05" db="EMBL/GenBank/DDBJ databases">
        <authorList>
            <consortium name="Pathogen Informatics"/>
        </authorList>
    </citation>
    <scope>NUCLEOTIDE SEQUENCE [LARGE SCALE GENOMIC DNA]</scope>
    <source>
        <strain evidence="4 5">NCTC503</strain>
    </source>
</reference>
<evidence type="ECO:0000313" key="4">
    <source>
        <dbReference type="EMBL" id="VTQ96418.1"/>
    </source>
</evidence>
<keyword evidence="1 4" id="KW-0378">Hydrolase</keyword>
<dbReference type="Pfam" id="PF01336">
    <property type="entry name" value="tRNA_anti-codon"/>
    <property type="match status" value="1"/>
</dbReference>
<dbReference type="PANTHER" id="PTHR37294">
    <property type="entry name" value="3'-5' EXORIBONUCLEASE YHAM"/>
    <property type="match status" value="1"/>
</dbReference>
<dbReference type="RefSeq" id="WP_138211181.1">
    <property type="nucleotide sequence ID" value="NZ_CBCRUQ010000007.1"/>
</dbReference>